<evidence type="ECO:0000256" key="5">
    <source>
        <dbReference type="ARBA" id="ARBA00022741"/>
    </source>
</evidence>
<evidence type="ECO:0000259" key="11">
    <source>
        <dbReference type="PROSITE" id="PS50113"/>
    </source>
</evidence>
<evidence type="ECO:0000259" key="9">
    <source>
        <dbReference type="PROSITE" id="PS50109"/>
    </source>
</evidence>
<evidence type="ECO:0000256" key="8">
    <source>
        <dbReference type="ARBA" id="ARBA00023012"/>
    </source>
</evidence>
<dbReference type="InterPro" id="IPR035965">
    <property type="entry name" value="PAS-like_dom_sf"/>
</dbReference>
<proteinExistence type="predicted"/>
<dbReference type="PANTHER" id="PTHR43065:SF10">
    <property type="entry name" value="PEROXIDE STRESS-ACTIVATED HISTIDINE KINASE MAK3"/>
    <property type="match status" value="1"/>
</dbReference>
<dbReference type="AlphaFoldDB" id="A0AAU7CAC3"/>
<dbReference type="PROSITE" id="PS50112">
    <property type="entry name" value="PAS"/>
    <property type="match status" value="1"/>
</dbReference>
<dbReference type="InterPro" id="IPR005467">
    <property type="entry name" value="His_kinase_dom"/>
</dbReference>
<dbReference type="SUPFAM" id="SSF55785">
    <property type="entry name" value="PYP-like sensor domain (PAS domain)"/>
    <property type="match status" value="1"/>
</dbReference>
<dbReference type="PANTHER" id="PTHR43065">
    <property type="entry name" value="SENSOR HISTIDINE KINASE"/>
    <property type="match status" value="1"/>
</dbReference>
<sequence>MFDLSRFSLSNMIECGAALRRLGRNERSMEGAAERIVRHLYDHLGGGRTGERACALVRFFKTHPYCELDPDLQRVAFEMLGRPPDAPGLKCLTLLATVGDRPEWSDREQSRGHRAIPLPSEEAILRAPMISQLIEQLGLEVGTVLQPDPDVLLDLEQRTFNVFHVPRARGSPFVPAQVEFVARHGIESVLGFGGVLPGGDLFAVILFSRVPIPRATADLFKPLALSIKLAVLPFADGPVFASAGEVHAVGDNAGGSPPNESASRVLSRTAALEQLLEVHERSVLEQAGTLEEALAESRQLLESAPDAIVITDGQGRIVRLNRRTEGAFGYTREELLGRPAELLVPNGFRPGHGAAAAVNGTRPRLEGREPDLYGRRKDGGRFPIDLTLSPLETVDAGLVIGIIRDLTERRRMQAVLIQAEKLASLGLLSAGVAHEINNPLAYVANNLAVLERDAHCLAEVLAAYDEARPVLAVSNPELADRIDRIAKAIDLPYIRAHLERMVSRTRHGVKRISDIVQNLRMFARLDQAAVDQVDLQQAIVGSLELIWGQLEKRHIVVKQQDGGLHQVVCAPAQINQVVLNLLVNAMQAIEATGRDGGQIEIGIRAQGDEVILEVADDGCGMPAEDLPRIFDPFFTTKPMGQGTGLGLAISHSIVADHGGRIEVESTPDRGSRFRIILPVGGGRQGQ</sequence>
<protein>
    <recommendedName>
        <fullName evidence="2">histidine kinase</fullName>
        <ecNumber evidence="2">2.7.13.3</ecNumber>
    </recommendedName>
</protein>
<dbReference type="GO" id="GO:0005524">
    <property type="term" value="F:ATP binding"/>
    <property type="evidence" value="ECO:0007669"/>
    <property type="project" value="UniProtKB-KW"/>
</dbReference>
<evidence type="ECO:0000259" key="10">
    <source>
        <dbReference type="PROSITE" id="PS50112"/>
    </source>
</evidence>
<dbReference type="Gene3D" id="3.30.450.20">
    <property type="entry name" value="PAS domain"/>
    <property type="match status" value="1"/>
</dbReference>
<dbReference type="CDD" id="cd00130">
    <property type="entry name" value="PAS"/>
    <property type="match status" value="1"/>
</dbReference>
<evidence type="ECO:0000256" key="3">
    <source>
        <dbReference type="ARBA" id="ARBA00022553"/>
    </source>
</evidence>
<dbReference type="Gene3D" id="1.10.287.130">
    <property type="match status" value="1"/>
</dbReference>
<accession>A0AAU7CAC3</accession>
<evidence type="ECO:0000256" key="1">
    <source>
        <dbReference type="ARBA" id="ARBA00000085"/>
    </source>
</evidence>
<reference evidence="12" key="1">
    <citation type="submission" date="2024-05" db="EMBL/GenBank/DDBJ databases">
        <title>Planctomycetes of the genus Singulisphaera possess chitinolytic capabilities.</title>
        <authorList>
            <person name="Ivanova A."/>
        </authorList>
    </citation>
    <scope>NUCLEOTIDE SEQUENCE</scope>
    <source>
        <strain evidence="12">Ch08T</strain>
    </source>
</reference>
<keyword evidence="5" id="KW-0547">Nucleotide-binding</keyword>
<dbReference type="Pfam" id="PF02518">
    <property type="entry name" value="HATPase_c"/>
    <property type="match status" value="1"/>
</dbReference>
<dbReference type="Gene3D" id="3.30.565.10">
    <property type="entry name" value="Histidine kinase-like ATPase, C-terminal domain"/>
    <property type="match status" value="1"/>
</dbReference>
<dbReference type="PROSITE" id="PS50109">
    <property type="entry name" value="HIS_KIN"/>
    <property type="match status" value="1"/>
</dbReference>
<comment type="catalytic activity">
    <reaction evidence="1">
        <text>ATP + protein L-histidine = ADP + protein N-phospho-L-histidine.</text>
        <dbReference type="EC" id="2.7.13.3"/>
    </reaction>
</comment>
<dbReference type="EC" id="2.7.13.3" evidence="2"/>
<gene>
    <name evidence="12" type="ORF">V5E97_27530</name>
</gene>
<dbReference type="InterPro" id="IPR000014">
    <property type="entry name" value="PAS"/>
</dbReference>
<dbReference type="InterPro" id="IPR036097">
    <property type="entry name" value="HisK_dim/P_sf"/>
</dbReference>
<dbReference type="EMBL" id="CP155447">
    <property type="protein sequence ID" value="XBH02058.1"/>
    <property type="molecule type" value="Genomic_DNA"/>
</dbReference>
<dbReference type="RefSeq" id="WP_406694801.1">
    <property type="nucleotide sequence ID" value="NZ_CP155447.1"/>
</dbReference>
<dbReference type="InterPro" id="IPR003661">
    <property type="entry name" value="HisK_dim/P_dom"/>
</dbReference>
<dbReference type="SUPFAM" id="SSF55874">
    <property type="entry name" value="ATPase domain of HSP90 chaperone/DNA topoisomerase II/histidine kinase"/>
    <property type="match status" value="1"/>
</dbReference>
<dbReference type="InterPro" id="IPR003594">
    <property type="entry name" value="HATPase_dom"/>
</dbReference>
<organism evidence="12">
    <name type="scientific">Singulisphaera sp. Ch08</name>
    <dbReference type="NCBI Taxonomy" id="3120278"/>
    <lineage>
        <taxon>Bacteria</taxon>
        <taxon>Pseudomonadati</taxon>
        <taxon>Planctomycetota</taxon>
        <taxon>Planctomycetia</taxon>
        <taxon>Isosphaerales</taxon>
        <taxon>Isosphaeraceae</taxon>
        <taxon>Singulisphaera</taxon>
    </lineage>
</organism>
<dbReference type="PROSITE" id="PS50113">
    <property type="entry name" value="PAC"/>
    <property type="match status" value="1"/>
</dbReference>
<dbReference type="SUPFAM" id="SSF47384">
    <property type="entry name" value="Homodimeric domain of signal transducing histidine kinase"/>
    <property type="match status" value="1"/>
</dbReference>
<keyword evidence="3" id="KW-0597">Phosphoprotein</keyword>
<evidence type="ECO:0000256" key="2">
    <source>
        <dbReference type="ARBA" id="ARBA00012438"/>
    </source>
</evidence>
<keyword evidence="6" id="KW-0418">Kinase</keyword>
<dbReference type="InterPro" id="IPR036890">
    <property type="entry name" value="HATPase_C_sf"/>
</dbReference>
<evidence type="ECO:0000256" key="4">
    <source>
        <dbReference type="ARBA" id="ARBA00022679"/>
    </source>
</evidence>
<keyword evidence="8" id="KW-0902">Two-component regulatory system</keyword>
<evidence type="ECO:0000313" key="12">
    <source>
        <dbReference type="EMBL" id="XBH02058.1"/>
    </source>
</evidence>
<keyword evidence="7 12" id="KW-0067">ATP-binding</keyword>
<feature type="domain" description="PAC" evidence="11">
    <location>
        <begin position="368"/>
        <end position="418"/>
    </location>
</feature>
<dbReference type="SMART" id="SM00091">
    <property type="entry name" value="PAS"/>
    <property type="match status" value="1"/>
</dbReference>
<feature type="domain" description="Histidine kinase" evidence="9">
    <location>
        <begin position="431"/>
        <end position="681"/>
    </location>
</feature>
<feature type="domain" description="PAS" evidence="10">
    <location>
        <begin position="293"/>
        <end position="346"/>
    </location>
</feature>
<dbReference type="NCBIfam" id="TIGR00229">
    <property type="entry name" value="sensory_box"/>
    <property type="match status" value="1"/>
</dbReference>
<dbReference type="InterPro" id="IPR000700">
    <property type="entry name" value="PAS-assoc_C"/>
</dbReference>
<name>A0AAU7CAC3_9BACT</name>
<dbReference type="GO" id="GO:0000155">
    <property type="term" value="F:phosphorelay sensor kinase activity"/>
    <property type="evidence" value="ECO:0007669"/>
    <property type="project" value="InterPro"/>
</dbReference>
<keyword evidence="4" id="KW-0808">Transferase</keyword>
<dbReference type="CDD" id="cd00082">
    <property type="entry name" value="HisKA"/>
    <property type="match status" value="1"/>
</dbReference>
<dbReference type="InterPro" id="IPR004358">
    <property type="entry name" value="Sig_transdc_His_kin-like_C"/>
</dbReference>
<dbReference type="PRINTS" id="PR00344">
    <property type="entry name" value="BCTRLSENSOR"/>
</dbReference>
<dbReference type="SMART" id="SM00387">
    <property type="entry name" value="HATPase_c"/>
    <property type="match status" value="1"/>
</dbReference>
<dbReference type="Pfam" id="PF13426">
    <property type="entry name" value="PAS_9"/>
    <property type="match status" value="1"/>
</dbReference>
<evidence type="ECO:0000256" key="6">
    <source>
        <dbReference type="ARBA" id="ARBA00022777"/>
    </source>
</evidence>
<evidence type="ECO:0000256" key="7">
    <source>
        <dbReference type="ARBA" id="ARBA00022840"/>
    </source>
</evidence>